<evidence type="ECO:0000313" key="1">
    <source>
        <dbReference type="EMBL" id="KAF6149383.1"/>
    </source>
</evidence>
<proteinExistence type="predicted"/>
<protein>
    <submittedName>
        <fullName evidence="1">Uncharacterized protein</fullName>
    </submittedName>
</protein>
<keyword evidence="2" id="KW-1185">Reference proteome</keyword>
<comment type="caution">
    <text evidence="1">The sequence shown here is derived from an EMBL/GenBank/DDBJ whole genome shotgun (WGS) entry which is preliminary data.</text>
</comment>
<dbReference type="Proteomes" id="UP000541444">
    <property type="component" value="Unassembled WGS sequence"/>
</dbReference>
<dbReference type="AlphaFoldDB" id="A0A7J7M3C9"/>
<reference evidence="1 2" key="1">
    <citation type="journal article" date="2020" name="IScience">
        <title>Genome Sequencing of the Endangered Kingdonia uniflora (Circaeasteraceae, Ranunculales) Reveals Potential Mechanisms of Evolutionary Specialization.</title>
        <authorList>
            <person name="Sun Y."/>
            <person name="Deng T."/>
            <person name="Zhang A."/>
            <person name="Moore M.J."/>
            <person name="Landis J.B."/>
            <person name="Lin N."/>
            <person name="Zhang H."/>
            <person name="Zhang X."/>
            <person name="Huang J."/>
            <person name="Zhang X."/>
            <person name="Sun H."/>
            <person name="Wang H."/>
        </authorList>
    </citation>
    <scope>NUCLEOTIDE SEQUENCE [LARGE SCALE GENOMIC DNA]</scope>
    <source>
        <strain evidence="1">TB1705</strain>
        <tissue evidence="1">Leaf</tissue>
    </source>
</reference>
<organism evidence="1 2">
    <name type="scientific">Kingdonia uniflora</name>
    <dbReference type="NCBI Taxonomy" id="39325"/>
    <lineage>
        <taxon>Eukaryota</taxon>
        <taxon>Viridiplantae</taxon>
        <taxon>Streptophyta</taxon>
        <taxon>Embryophyta</taxon>
        <taxon>Tracheophyta</taxon>
        <taxon>Spermatophyta</taxon>
        <taxon>Magnoliopsida</taxon>
        <taxon>Ranunculales</taxon>
        <taxon>Circaeasteraceae</taxon>
        <taxon>Kingdonia</taxon>
    </lineage>
</organism>
<evidence type="ECO:0000313" key="2">
    <source>
        <dbReference type="Proteomes" id="UP000541444"/>
    </source>
</evidence>
<gene>
    <name evidence="1" type="ORF">GIB67_016921</name>
</gene>
<name>A0A7J7M3C9_9MAGN</name>
<accession>A0A7J7M3C9</accession>
<dbReference type="EMBL" id="JACGCM010001796">
    <property type="protein sequence ID" value="KAF6149383.1"/>
    <property type="molecule type" value="Genomic_DNA"/>
</dbReference>
<sequence length="56" mass="6534">MKDHYEDSSKLDIVTFLINITNGHVIRPINRTRERQIREAALIHLLGNLFFISLSL</sequence>